<dbReference type="EMBL" id="CP121252">
    <property type="protein sequence ID" value="WFP15936.1"/>
    <property type="molecule type" value="Genomic_DNA"/>
</dbReference>
<gene>
    <name evidence="2" type="ORF">P8192_11105</name>
</gene>
<reference evidence="2 3" key="1">
    <citation type="submission" date="2023-04" db="EMBL/GenBank/DDBJ databases">
        <title>Funneling lignin-derived compounds into biodiesel using alkali-halophilic Citricoccus sp. P2.</title>
        <authorList>
            <person name="Luo C.-B."/>
        </authorList>
    </citation>
    <scope>NUCLEOTIDE SEQUENCE [LARGE SCALE GENOMIC DNA]</scope>
    <source>
        <strain evidence="2 3">P2</strain>
    </source>
</reference>
<evidence type="ECO:0000313" key="2">
    <source>
        <dbReference type="EMBL" id="WFP15936.1"/>
    </source>
</evidence>
<accession>A0ABY8H471</accession>
<keyword evidence="3" id="KW-1185">Reference proteome</keyword>
<proteinExistence type="predicted"/>
<feature type="coiled-coil region" evidence="1">
    <location>
        <begin position="109"/>
        <end position="136"/>
    </location>
</feature>
<evidence type="ECO:0000313" key="3">
    <source>
        <dbReference type="Proteomes" id="UP001219037"/>
    </source>
</evidence>
<keyword evidence="1" id="KW-0175">Coiled coil</keyword>
<dbReference type="Proteomes" id="UP001219037">
    <property type="component" value="Chromosome"/>
</dbReference>
<dbReference type="RefSeq" id="WP_278157089.1">
    <property type="nucleotide sequence ID" value="NZ_CP121252.1"/>
</dbReference>
<sequence length="169" mass="18817">MLYLLDADGTVYQNSMSVGRALVRRKIERKSLDTLKWKPAPETVTMERVLRAALRFGIPTGRGLIVAAGYVRTLEAPDLLDDGRSQQRDLTEQLAVLPDPTPQFGAARTDAYQARLTKLSEQRKAAEAKMTASLERAQSQRDDLLQAPIKDDLAEHWASVVKNLSRQAS</sequence>
<evidence type="ECO:0008006" key="4">
    <source>
        <dbReference type="Google" id="ProtNLM"/>
    </source>
</evidence>
<organism evidence="2 3">
    <name type="scientific">Citricoccus muralis</name>
    <dbReference type="NCBI Taxonomy" id="169134"/>
    <lineage>
        <taxon>Bacteria</taxon>
        <taxon>Bacillati</taxon>
        <taxon>Actinomycetota</taxon>
        <taxon>Actinomycetes</taxon>
        <taxon>Micrococcales</taxon>
        <taxon>Micrococcaceae</taxon>
        <taxon>Citricoccus</taxon>
    </lineage>
</organism>
<name>A0ABY8H471_9MICC</name>
<protein>
    <recommendedName>
        <fullName evidence="4">Golgi phosphoprotein 3 GPP34</fullName>
    </recommendedName>
</protein>
<evidence type="ECO:0000256" key="1">
    <source>
        <dbReference type="SAM" id="Coils"/>
    </source>
</evidence>